<dbReference type="PROSITE" id="PS00018">
    <property type="entry name" value="EF_HAND_1"/>
    <property type="match status" value="1"/>
</dbReference>
<dbReference type="NCBIfam" id="NF033510">
    <property type="entry name" value="Ca_tandemer"/>
    <property type="match status" value="4"/>
</dbReference>
<feature type="region of interest" description="Disordered" evidence="1">
    <location>
        <begin position="2444"/>
        <end position="2464"/>
    </location>
</feature>
<dbReference type="NCBIfam" id="NF033682">
    <property type="entry name" value="retention_LapA"/>
    <property type="match status" value="1"/>
</dbReference>
<dbReference type="InterPro" id="IPR049826">
    <property type="entry name" value="Ig-like_ice"/>
</dbReference>
<organism evidence="4 5">
    <name type="scientific">Campylobacter pinnipediorum subsp. pinnipediorum</name>
    <dbReference type="NCBI Taxonomy" id="1660067"/>
    <lineage>
        <taxon>Bacteria</taxon>
        <taxon>Pseudomonadati</taxon>
        <taxon>Campylobacterota</taxon>
        <taxon>Epsilonproteobacteria</taxon>
        <taxon>Campylobacterales</taxon>
        <taxon>Campylobacteraceae</taxon>
        <taxon>Campylobacter</taxon>
    </lineage>
</organism>
<feature type="compositionally biased region" description="Basic and acidic residues" evidence="1">
    <location>
        <begin position="222"/>
        <end position="231"/>
    </location>
</feature>
<feature type="compositionally biased region" description="Polar residues" evidence="1">
    <location>
        <begin position="2444"/>
        <end position="2453"/>
    </location>
</feature>
<dbReference type="InterPro" id="IPR013783">
    <property type="entry name" value="Ig-like_fold"/>
</dbReference>
<dbReference type="Pfam" id="PF19077">
    <property type="entry name" value="Big_13"/>
    <property type="match status" value="1"/>
</dbReference>
<dbReference type="InterPro" id="IPR038081">
    <property type="entry name" value="CalX-like_sf"/>
</dbReference>
<sequence length="2480" mass="266582">MATSGIIIQLVGNVVAIDATGKERVVQVGDEVVLGEVIKTIGESSKVTISTNDDKDITLLGNDTLSLDNSVTQVQSFGDDAIADANSLQQAILSGADLTQLEETAAGGDSAAGNGGEGTGQLNDSVFAQGGHESNVHADYGDLENIAKVAALNTINGVDGGRNTNTDNTPPVVTINSISNNHNTITGITEPNTKVVVALVDGTKIPTVSDSDGKWSVPVDPTKTKTGDKVTAEATDGAGNKGEDTTDITDGTAPNGNTTKLIIDDITADNVLNAKEASENIKVTGKVTGEFKEGDKVIITVDNTPYETTVDRDGNFVVSIPGEKLANESDKIIDGKVIATDEAGNKGEITATKAYGVDTVIPGDSNKDGQINGSDNNSGAPVVTITGDVNNDGFINAKELTDTITVKIDIPANTEVGDTLVITNPNGSVDKIPVTEDIINKGYTKEYPKSDFPEGVKTTVSAKVVDPAGNESATGTDNVIVDTTAPNTPTVEILDSDNIININEANNGVKVKVTLDKPLAEGEKVNIKINGEDFPIIVKNGEKDIEFLIPSDKVPTNNTPIKVTATVIDNAGNKSKEGVDQVDVDTTPLLPKVTENENGAINIDIDTGKAGDAKEAVITYTPADSNTPVTATISKDSDGNWISNDSKVHVDPNTGKTTINPEDIKNDTDVSVVATDNAGNISDDSTHIANPVINIVVDKDEITEGNNATYTATLNKPLSEDKTLIVNFNNDHGETQSVKVTIPKGETSVKIDLDTSLFRPDDVYKESQTNVVIGNASVKDSNIKVILGKVTTNIKDDHDVTDISLGLIKVSTITSGNINNNGLVTVIAKNEQGVDITNKNGLGKGISHHTNPEGFGVKGDISNHNSDGSTGHPDELQKGESLEFGFKKPVFSLDVALSWRAGQEHAKVEFYDDNGTKLGSALISGGQSGSAHSLANIQYFDASGEPTTDTKNIPGGSDSVDPLYAFTPGYEFSKIKFTAPEKGDDYLINKIVYKEKVDITSENIETLLNSSSKVENSQNEEHLELVVTTSNPPHNNTTVVNVNVNGEIQKVHIDEYSGIGKIKGKTDLKTFDANIVSIEGDKFEATNIVANRIVSAPKINFINDGEDNILNKTENENKNDGNSENTKANITVPDGVVAGDKVFVTIDYDNGTSRTGYYTIGYNNQGIGEHKTFEALLPVVKEGVMKVKAYIKSSDGTRISADSDVDTITVDLTPPELTLSTSDDIHDNTPTIKGVTNLPNGSKVNVTIVDSDNKPQTIKATVEDGHFSVTPENPLADGGYTVTATAQDEAHNTTTAKISGNVDAEVTLTITAPETEVEGDQIPYTFTLSRSVDTKTTVDVQFVTNDGKTMTRAVVIEAGETEATVNVASPRSDNPYRDGNINVGISNVAVTSDNRSKIIITKDRPITTIVDDDDPTTVSIALVKSSEITIENIGKDSSGRVTVKATSANGHDAKISTYNDYQRDGFGVDGENGVKKSDFSGDIKELQHGESLEFTFPKSTFSLDVAFAWRNGSSETAKIIFKDAEGKEKGSATISGGKEDLFNNHTAIVQYYDAQGNKTHAEENISGGTDENDKPYTFSPGYEFKKAEFTAPNENDDYLIHKIVYKEKVIDNETIKDLIENHSEDVEWVVTTSNPPHNDTTVVTVDVNGTTQEVRIDGASGIGKIKDMENHKTFNGNITKVEGHPFESVKIEAKTTSAGANARDTLDDDSDVVNVTLQGIITKSTSITVDTVTDKKVEGITLTAEGPYGESANISTVKDTEHDGFGVEGITSRYYEKTDSDGGADSKELGYLADTGSEKIILKLDNQADSIQAKFAWKNSQESAKIEFYRNGEKVGEQTITGEKSNDRVDETRILRPEGVNNNTFFDKVVFSAPKTGDDYLINEIKVNTITIDKDANITKEIIKEDGGDVILTVKTSVPPQDKYPATAVIELNNGVKKEVVLDEKGEGIVKVKLSDIHQEANAKDFIINAKVIEIKGGNFEDVNLKNANWDQIKHIIDSENNKEEQSAEKETDGKVTSLTEKENGGKEGVSQSIDDDQNDNGSVYKEISIDSKYKGLSGEAYLYQSSISSGHANHVFEPNKDGSRNKIAWKGGDVSDEKYISNAEYYLSDPEKVGIKSNASFTIDKLEANHGNNRNYHEDLINGLKGQSHIKNFESHEHHTKEYGKDTIFKYSGTFLTAGHDAKMFMDFGQTNGLAVVKIDGQVVSRFSSNGKYGFNIFNWQGKLHNEFNVHFDNIEPHKIEVIIAQSGSKSTAPIKVGFIAPDKTHVPLGEEHTGLDIKVYNNDFKVPEGVHYDADTNSYVYDATSEGHASSVVSHPQPRMASSYGSENDYEQIDSELLEDIISEQKTDVKSFAATNTLLSNVDDGSVDLSKLDSIKNNDEPIKPIIDKVNLVDVGLDDDKNSLDTVLPETKEAQDIKTEVSEISPASELSSEQKVENLLSSKTQKTITTPHSDTDVGGVDNVQPLQEVNSADEFVNKH</sequence>
<gene>
    <name evidence="4" type="ORF">BFG04_08320</name>
</gene>
<feature type="region of interest" description="Disordered" evidence="1">
    <location>
        <begin position="1999"/>
        <end position="2042"/>
    </location>
</feature>
<reference evidence="4 5" key="1">
    <citation type="submission" date="2016-08" db="EMBL/GenBank/DDBJ databases">
        <title>Campylobacter species from sea mammals.</title>
        <authorList>
            <person name="Gilbert M.J."/>
            <person name="Byrne B.A."/>
            <person name="Zomer A.L."/>
            <person name="Wagenaar J.A."/>
        </authorList>
    </citation>
    <scope>NUCLEOTIDE SEQUENCE [LARGE SCALE GENOMIC DNA]</scope>
    <source>
        <strain evidence="4 5">1105248</strain>
    </source>
</reference>
<dbReference type="Pfam" id="PF17936">
    <property type="entry name" value="Big_6"/>
    <property type="match status" value="1"/>
</dbReference>
<evidence type="ECO:0000313" key="4">
    <source>
        <dbReference type="EMBL" id="OPA81959.1"/>
    </source>
</evidence>
<dbReference type="InterPro" id="IPR018247">
    <property type="entry name" value="EF_Hand_1_Ca_BS"/>
</dbReference>
<dbReference type="RefSeq" id="WP_078415211.1">
    <property type="nucleotide sequence ID" value="NZ_MCRK01000010.1"/>
</dbReference>
<evidence type="ECO:0000256" key="1">
    <source>
        <dbReference type="SAM" id="MobiDB-lite"/>
    </source>
</evidence>
<evidence type="ECO:0000259" key="2">
    <source>
        <dbReference type="Pfam" id="PF17936"/>
    </source>
</evidence>
<feature type="domain" description="Bacterial Ig-like" evidence="3">
    <location>
        <begin position="1225"/>
        <end position="1303"/>
    </location>
</feature>
<dbReference type="SUPFAM" id="SSF141072">
    <property type="entry name" value="CalX-like"/>
    <property type="match status" value="1"/>
</dbReference>
<dbReference type="Gene3D" id="2.60.40.10">
    <property type="entry name" value="Immunoglobulins"/>
    <property type="match status" value="5"/>
</dbReference>
<evidence type="ECO:0000259" key="3">
    <source>
        <dbReference type="Pfam" id="PF19077"/>
    </source>
</evidence>
<dbReference type="Proteomes" id="UP000189728">
    <property type="component" value="Unassembled WGS sequence"/>
</dbReference>
<feature type="region of interest" description="Disordered" evidence="1">
    <location>
        <begin position="209"/>
        <end position="253"/>
    </location>
</feature>
<feature type="region of interest" description="Disordered" evidence="1">
    <location>
        <begin position="105"/>
        <end position="127"/>
    </location>
</feature>
<evidence type="ECO:0000313" key="5">
    <source>
        <dbReference type="Proteomes" id="UP000189728"/>
    </source>
</evidence>
<name>A0AAX0LCL2_9BACT</name>
<dbReference type="EMBL" id="MCRK01000010">
    <property type="protein sequence ID" value="OPA81959.1"/>
    <property type="molecule type" value="Genomic_DNA"/>
</dbReference>
<dbReference type="InterPro" id="IPR047777">
    <property type="entry name" value="LapA-like_RM"/>
</dbReference>
<protein>
    <submittedName>
        <fullName evidence="4">Uncharacterized protein</fullName>
    </submittedName>
</protein>
<comment type="caution">
    <text evidence="4">The sequence shown here is derived from an EMBL/GenBank/DDBJ whole genome shotgun (WGS) entry which is preliminary data.</text>
</comment>
<accession>A0AAX0LCL2</accession>
<feature type="domain" description="Bacterial Ig" evidence="2">
    <location>
        <begin position="170"/>
        <end position="246"/>
    </location>
</feature>
<proteinExistence type="predicted"/>
<feature type="compositionally biased region" description="Basic and acidic residues" evidence="1">
    <location>
        <begin position="1999"/>
        <end position="2026"/>
    </location>
</feature>
<dbReference type="InterPro" id="IPR044016">
    <property type="entry name" value="Big_13"/>
</dbReference>
<dbReference type="InterPro" id="IPR041498">
    <property type="entry name" value="Big_6"/>
</dbReference>
<dbReference type="NCBIfam" id="NF012196">
    <property type="entry name" value="Ig_like_ice"/>
    <property type="match status" value="1"/>
</dbReference>
<feature type="region of interest" description="Disordered" evidence="1">
    <location>
        <begin position="853"/>
        <end position="877"/>
    </location>
</feature>